<evidence type="ECO:0000313" key="6">
    <source>
        <dbReference type="Proteomes" id="UP000316706"/>
    </source>
</evidence>
<reference evidence="5 6" key="1">
    <citation type="submission" date="2019-06" db="EMBL/GenBank/DDBJ databases">
        <title>Sequencing the genomes of 1000 actinobacteria strains.</title>
        <authorList>
            <person name="Klenk H.-P."/>
        </authorList>
    </citation>
    <scope>NUCLEOTIDE SEQUENCE [LARGE SCALE GENOMIC DNA]</scope>
    <source>
        <strain evidence="5 6">DSM 45043</strain>
    </source>
</reference>
<sequence>MTAKTGRNETAEVDEVEAVPAQAETKETAETEETEEIKEAGETGEAGEAAAEERPARPARRKRRVRVIEVIDDEDLDEVLEALDAEDDEEEDEPPARPAAKTSLRKSPAKAAAKPRPARLEPPEEEFDADEDEAEEAVDAPKRAPVRRPAAASSGDAAARPGIFGLPVVHAVVVVVLVALLASLAIWQWRSASALSSEKDEREAVSKVASAYGDVALNYNAQNYRTQMDKAQALMGGDLLESFKNTTLPSLGETFEKNPELALTSKTNQVFVGTVDEKFASAVVMVDIDVRTKDGATSAPATLLRLALAKIDGEWKVTRQYASGANDQTQSQNQLPGAPGGEAPSSPSPEKSEKPGD</sequence>
<dbReference type="EMBL" id="VFPO01000001">
    <property type="protein sequence ID" value="TQM71002.1"/>
    <property type="molecule type" value="Genomic_DNA"/>
</dbReference>
<feature type="region of interest" description="Disordered" evidence="3">
    <location>
        <begin position="321"/>
        <end position="357"/>
    </location>
</feature>
<keyword evidence="4" id="KW-1133">Transmembrane helix</keyword>
<comment type="caution">
    <text evidence="5">The sequence shown here is derived from an EMBL/GenBank/DDBJ whole genome shotgun (WGS) entry which is preliminary data.</text>
</comment>
<proteinExistence type="predicted"/>
<protein>
    <recommendedName>
        <fullName evidence="7">Mce-associated membrane protein</fullName>
    </recommendedName>
</protein>
<evidence type="ECO:0000313" key="5">
    <source>
        <dbReference type="EMBL" id="TQM71002.1"/>
    </source>
</evidence>
<dbReference type="AlphaFoldDB" id="A0A543IK95"/>
<feature type="compositionally biased region" description="Basic and acidic residues" evidence="3">
    <location>
        <begin position="1"/>
        <end position="10"/>
    </location>
</feature>
<keyword evidence="2 4" id="KW-0472">Membrane</keyword>
<dbReference type="PANTHER" id="PTHR37042:SF4">
    <property type="entry name" value="OUTER MEMBRANE PROTEIN RV1973"/>
    <property type="match status" value="1"/>
</dbReference>
<keyword evidence="4" id="KW-0812">Transmembrane</keyword>
<keyword evidence="6" id="KW-1185">Reference proteome</keyword>
<feature type="region of interest" description="Disordered" evidence="3">
    <location>
        <begin position="1"/>
        <end position="149"/>
    </location>
</feature>
<evidence type="ECO:0000256" key="1">
    <source>
        <dbReference type="ARBA" id="ARBA00004370"/>
    </source>
</evidence>
<feature type="transmembrane region" description="Helical" evidence="4">
    <location>
        <begin position="163"/>
        <end position="187"/>
    </location>
</feature>
<feature type="compositionally biased region" description="Acidic residues" evidence="3">
    <location>
        <begin position="123"/>
        <end position="138"/>
    </location>
</feature>
<evidence type="ECO:0000256" key="2">
    <source>
        <dbReference type="ARBA" id="ARBA00023136"/>
    </source>
</evidence>
<feature type="compositionally biased region" description="Polar residues" evidence="3">
    <location>
        <begin position="321"/>
        <end position="335"/>
    </location>
</feature>
<dbReference type="RefSeq" id="WP_185758927.1">
    <property type="nucleotide sequence ID" value="NZ_VFPO01000001.1"/>
</dbReference>
<evidence type="ECO:0008006" key="7">
    <source>
        <dbReference type="Google" id="ProtNLM"/>
    </source>
</evidence>
<name>A0A543IK95_9ACTN</name>
<feature type="compositionally biased region" description="Acidic residues" evidence="3">
    <location>
        <begin position="70"/>
        <end position="93"/>
    </location>
</feature>
<dbReference type="Proteomes" id="UP000316706">
    <property type="component" value="Unassembled WGS sequence"/>
</dbReference>
<accession>A0A543IK95</accession>
<dbReference type="PANTHER" id="PTHR37042">
    <property type="entry name" value="OUTER MEMBRANE PROTEIN RV1973"/>
    <property type="match status" value="1"/>
</dbReference>
<gene>
    <name evidence="5" type="ORF">FHX41_4752</name>
</gene>
<organism evidence="5 6">
    <name type="scientific">Actinomadura hallensis</name>
    <dbReference type="NCBI Taxonomy" id="337895"/>
    <lineage>
        <taxon>Bacteria</taxon>
        <taxon>Bacillati</taxon>
        <taxon>Actinomycetota</taxon>
        <taxon>Actinomycetes</taxon>
        <taxon>Streptosporangiales</taxon>
        <taxon>Thermomonosporaceae</taxon>
        <taxon>Actinomadura</taxon>
    </lineage>
</organism>
<comment type="subcellular location">
    <subcellularLocation>
        <location evidence="1">Membrane</location>
    </subcellularLocation>
</comment>
<evidence type="ECO:0000256" key="4">
    <source>
        <dbReference type="SAM" id="Phobius"/>
    </source>
</evidence>
<evidence type="ECO:0000256" key="3">
    <source>
        <dbReference type="SAM" id="MobiDB-lite"/>
    </source>
</evidence>
<dbReference type="GO" id="GO:0016020">
    <property type="term" value="C:membrane"/>
    <property type="evidence" value="ECO:0007669"/>
    <property type="project" value="UniProtKB-SubCell"/>
</dbReference>